<dbReference type="HOGENOM" id="CLU_004675_1_0_6"/>
<dbReference type="InterPro" id="IPR002421">
    <property type="entry name" value="5-3_exonuclease"/>
</dbReference>
<dbReference type="InterPro" id="IPR020046">
    <property type="entry name" value="5-3_exonucl_a-hlix_arch_N"/>
</dbReference>
<dbReference type="InterPro" id="IPR038969">
    <property type="entry name" value="FEN"/>
</dbReference>
<protein>
    <submittedName>
        <fullName evidence="6">DNA polymerase I</fullName>
    </submittedName>
</protein>
<dbReference type="CDD" id="cd09859">
    <property type="entry name" value="PIN_53EXO"/>
    <property type="match status" value="1"/>
</dbReference>
<dbReference type="STRING" id="476281.ICMP_659"/>
<dbReference type="FunFam" id="3.40.50.1010:FF:000001">
    <property type="entry name" value="DNA polymerase I"/>
    <property type="match status" value="1"/>
</dbReference>
<dbReference type="InterPro" id="IPR008918">
    <property type="entry name" value="HhH2"/>
</dbReference>
<keyword evidence="4" id="KW-0238">DNA-binding</keyword>
<dbReference type="KEGG" id="icp:ICMP_659"/>
<keyword evidence="1" id="KW-0540">Nuclease</keyword>
<dbReference type="SUPFAM" id="SSF47807">
    <property type="entry name" value="5' to 3' exonuclease, C-terminal subdomain"/>
    <property type="match status" value="1"/>
</dbReference>
<evidence type="ECO:0000313" key="7">
    <source>
        <dbReference type="Proteomes" id="UP000061704"/>
    </source>
</evidence>
<dbReference type="AlphaFoldDB" id="C5WDT1"/>
<dbReference type="Pfam" id="PF01367">
    <property type="entry name" value="5_3_exonuc"/>
    <property type="match status" value="1"/>
</dbReference>
<dbReference type="GO" id="GO:0003677">
    <property type="term" value="F:DNA binding"/>
    <property type="evidence" value="ECO:0007669"/>
    <property type="project" value="UniProtKB-KW"/>
</dbReference>
<feature type="domain" description="5'-3' exonuclease" evidence="5">
    <location>
        <begin position="1"/>
        <end position="263"/>
    </location>
</feature>
<dbReference type="PANTHER" id="PTHR42646:SF2">
    <property type="entry name" value="5'-3' EXONUCLEASE FAMILY PROTEIN"/>
    <property type="match status" value="1"/>
</dbReference>
<name>C5WDT1_9ENTR</name>
<dbReference type="GO" id="GO:0017108">
    <property type="term" value="F:5'-flap endonuclease activity"/>
    <property type="evidence" value="ECO:0007669"/>
    <property type="project" value="InterPro"/>
</dbReference>
<dbReference type="Gene3D" id="1.10.150.20">
    <property type="entry name" value="5' to 3' exonuclease, C-terminal subdomain"/>
    <property type="match status" value="1"/>
</dbReference>
<accession>C5WDT1</accession>
<dbReference type="Pfam" id="PF02739">
    <property type="entry name" value="5_3_exonuc_N"/>
    <property type="match status" value="1"/>
</dbReference>
<dbReference type="GO" id="GO:0033567">
    <property type="term" value="P:DNA replication, Okazaki fragment processing"/>
    <property type="evidence" value="ECO:0007669"/>
    <property type="project" value="InterPro"/>
</dbReference>
<evidence type="ECO:0000256" key="3">
    <source>
        <dbReference type="ARBA" id="ARBA00022839"/>
    </source>
</evidence>
<dbReference type="Gene3D" id="3.40.50.1010">
    <property type="entry name" value="5'-nuclease"/>
    <property type="match status" value="1"/>
</dbReference>
<keyword evidence="2" id="KW-0378">Hydrolase</keyword>
<dbReference type="CDD" id="cd09898">
    <property type="entry name" value="H3TH_53EXO"/>
    <property type="match status" value="1"/>
</dbReference>
<dbReference type="Proteomes" id="UP000061704">
    <property type="component" value="Chromosome"/>
</dbReference>
<proteinExistence type="predicted"/>
<dbReference type="InterPro" id="IPR020045">
    <property type="entry name" value="DNA_polI_H3TH"/>
</dbReference>
<dbReference type="EMBL" id="AP010872">
    <property type="protein sequence ID" value="BAH83487.1"/>
    <property type="molecule type" value="Genomic_DNA"/>
</dbReference>
<reference evidence="6 7" key="1">
    <citation type="journal article" date="2011" name="Genome Biol. Evol.">
        <title>Reductive evolution of bacterial genome in insect gut environment.</title>
        <authorList>
            <person name="Nikoh N."/>
            <person name="Hosokawa T."/>
            <person name="Ohshima K."/>
            <person name="Hattori M."/>
            <person name="Fukatsu T."/>
        </authorList>
    </citation>
    <scope>NUCLEOTIDE SEQUENCE [LARGE SCALE GENOMIC DNA]</scope>
    <source>
        <strain evidence="6 7">Mpkobe</strain>
    </source>
</reference>
<evidence type="ECO:0000313" key="6">
    <source>
        <dbReference type="EMBL" id="BAH83487.1"/>
    </source>
</evidence>
<dbReference type="InterPro" id="IPR029060">
    <property type="entry name" value="PIN-like_dom_sf"/>
</dbReference>
<organism evidence="6 7">
    <name type="scientific">Candidatus Ishikawaella capsulata Mpkobe</name>
    <dbReference type="NCBI Taxonomy" id="476281"/>
    <lineage>
        <taxon>Bacteria</taxon>
        <taxon>Pseudomonadati</taxon>
        <taxon>Pseudomonadota</taxon>
        <taxon>Gammaproteobacteria</taxon>
        <taxon>Enterobacterales</taxon>
        <taxon>Enterobacteriaceae</taxon>
        <taxon>Candidatus Ishikawella</taxon>
    </lineage>
</organism>
<dbReference type="SMART" id="SM00475">
    <property type="entry name" value="53EXOc"/>
    <property type="match status" value="1"/>
</dbReference>
<evidence type="ECO:0000259" key="5">
    <source>
        <dbReference type="SMART" id="SM00475"/>
    </source>
</evidence>
<evidence type="ECO:0000256" key="4">
    <source>
        <dbReference type="ARBA" id="ARBA00023125"/>
    </source>
</evidence>
<dbReference type="SUPFAM" id="SSF88723">
    <property type="entry name" value="PIN domain-like"/>
    <property type="match status" value="1"/>
</dbReference>
<dbReference type="SMART" id="SM00279">
    <property type="entry name" value="HhH2"/>
    <property type="match status" value="1"/>
</dbReference>
<dbReference type="GO" id="GO:0008409">
    <property type="term" value="F:5'-3' exonuclease activity"/>
    <property type="evidence" value="ECO:0007669"/>
    <property type="project" value="InterPro"/>
</dbReference>
<evidence type="ECO:0000256" key="1">
    <source>
        <dbReference type="ARBA" id="ARBA00022722"/>
    </source>
</evidence>
<keyword evidence="7" id="KW-1185">Reference proteome</keyword>
<sequence>MNNSLILVDGSFHLYRSYYAFPLLTNSLGEPTGAIYGMLQMIKKLLTYYTPNHMAVIFDETGDNFRNTLFKPYKSNRKIMPEKLKEQINPLYNIIKAMGFMVLSVANVEADDVIGTLALQGEQKGYSILISTLDKDMAQLVSSNIKIINMVNNEVLGPQDIEEKYGVPPTLISDHLALTGDCSDNIPGVPGIGKKTANIILRNLPGIQAIYDNINKISTLGLRGAENIVIKLKEHKEQVFLSYKLATIKTDVEIDLSKSIQISRDTDIIYLDKLFQRYEFRKWIKELKDGKWYIKN</sequence>
<evidence type="ECO:0000256" key="2">
    <source>
        <dbReference type="ARBA" id="ARBA00022801"/>
    </source>
</evidence>
<dbReference type="InterPro" id="IPR036279">
    <property type="entry name" value="5-3_exonuclease_C_sf"/>
</dbReference>
<keyword evidence="3" id="KW-0269">Exonuclease</keyword>
<dbReference type="PANTHER" id="PTHR42646">
    <property type="entry name" value="FLAP ENDONUCLEASE XNI"/>
    <property type="match status" value="1"/>
</dbReference>
<gene>
    <name evidence="6" type="primary">polA</name>
    <name evidence="6" type="ORF">ICMP_659</name>
</gene>
<dbReference type="FunFam" id="1.10.150.20:FF:000003">
    <property type="entry name" value="DNA polymerase I"/>
    <property type="match status" value="1"/>
</dbReference>